<protein>
    <submittedName>
        <fullName evidence="3">Transposase IS4 family protein</fullName>
    </submittedName>
</protein>
<dbReference type="EMBL" id="AUZY01013136">
    <property type="protein sequence ID" value="EQD26499.1"/>
    <property type="molecule type" value="Genomic_DNA"/>
</dbReference>
<feature type="domain" description="Transposase IS4-like" evidence="2">
    <location>
        <begin position="74"/>
        <end position="236"/>
    </location>
</feature>
<feature type="non-terminal residue" evidence="3">
    <location>
        <position position="1"/>
    </location>
</feature>
<dbReference type="InterPro" id="IPR002559">
    <property type="entry name" value="Transposase_11"/>
</dbReference>
<reference evidence="3" key="2">
    <citation type="journal article" date="2014" name="ISME J.">
        <title>Microbial stratification in low pH oxic and suboxic macroscopic growths along an acid mine drainage.</title>
        <authorList>
            <person name="Mendez-Garcia C."/>
            <person name="Mesa V."/>
            <person name="Sprenger R.R."/>
            <person name="Richter M."/>
            <person name="Diez M.S."/>
            <person name="Solano J."/>
            <person name="Bargiela R."/>
            <person name="Golyshina O.V."/>
            <person name="Manteca A."/>
            <person name="Ramos J.L."/>
            <person name="Gallego J.R."/>
            <person name="Llorente I."/>
            <person name="Martins Dos Santos V.A."/>
            <person name="Jensen O.N."/>
            <person name="Pelaez A.I."/>
            <person name="Sanchez J."/>
            <person name="Ferrer M."/>
        </authorList>
    </citation>
    <scope>NUCLEOTIDE SEQUENCE</scope>
</reference>
<dbReference type="GO" id="GO:0003677">
    <property type="term" value="F:DNA binding"/>
    <property type="evidence" value="ECO:0007669"/>
    <property type="project" value="InterPro"/>
</dbReference>
<evidence type="ECO:0000259" key="2">
    <source>
        <dbReference type="Pfam" id="PF01609"/>
    </source>
</evidence>
<sequence length="244" mass="27281">KAKIEARAKERFEQEQADYRARLGNRDAKTKESGQAPRGKSPVAPVEGAQDKDQINLTDEESRIMKVSDGGFDQCYNSQIAVDMDTMLIVTTHTVQACNDKQQVAPILEQLSALPIELGKSEYLVADTGYFSETNVTACSEQEITPLIAMNRAKHHPDPMARFTEPPPLKADATEVEKMRHFLLTMAGRDMYAKRKCTVEPVFGIIKAILGFRQFSLRGLENVQGEFNLVAMAWNLKRMFVLAG</sequence>
<dbReference type="AlphaFoldDB" id="T0ZBY7"/>
<proteinExistence type="predicted"/>
<feature type="compositionally biased region" description="Basic and acidic residues" evidence="1">
    <location>
        <begin position="1"/>
        <end position="32"/>
    </location>
</feature>
<accession>T0ZBY7</accession>
<evidence type="ECO:0000313" key="3">
    <source>
        <dbReference type="EMBL" id="EQD26499.1"/>
    </source>
</evidence>
<dbReference type="PANTHER" id="PTHR33408:SF2">
    <property type="entry name" value="TRANSPOSASE DDE DOMAIN-CONTAINING PROTEIN"/>
    <property type="match status" value="1"/>
</dbReference>
<dbReference type="GO" id="GO:0006313">
    <property type="term" value="P:DNA transposition"/>
    <property type="evidence" value="ECO:0007669"/>
    <property type="project" value="InterPro"/>
</dbReference>
<dbReference type="Pfam" id="PF01609">
    <property type="entry name" value="DDE_Tnp_1"/>
    <property type="match status" value="1"/>
</dbReference>
<dbReference type="PANTHER" id="PTHR33408">
    <property type="entry name" value="TRANSPOSASE"/>
    <property type="match status" value="1"/>
</dbReference>
<organism evidence="3">
    <name type="scientific">mine drainage metagenome</name>
    <dbReference type="NCBI Taxonomy" id="410659"/>
    <lineage>
        <taxon>unclassified sequences</taxon>
        <taxon>metagenomes</taxon>
        <taxon>ecological metagenomes</taxon>
    </lineage>
</organism>
<feature type="region of interest" description="Disordered" evidence="1">
    <location>
        <begin position="1"/>
        <end position="53"/>
    </location>
</feature>
<name>T0ZBY7_9ZZZZ</name>
<gene>
    <name evidence="3" type="ORF">B1B_19555</name>
</gene>
<dbReference type="GO" id="GO:0004803">
    <property type="term" value="F:transposase activity"/>
    <property type="evidence" value="ECO:0007669"/>
    <property type="project" value="InterPro"/>
</dbReference>
<evidence type="ECO:0000256" key="1">
    <source>
        <dbReference type="SAM" id="MobiDB-lite"/>
    </source>
</evidence>
<comment type="caution">
    <text evidence="3">The sequence shown here is derived from an EMBL/GenBank/DDBJ whole genome shotgun (WGS) entry which is preliminary data.</text>
</comment>
<reference evidence="3" key="1">
    <citation type="submission" date="2013-08" db="EMBL/GenBank/DDBJ databases">
        <authorList>
            <person name="Mendez C."/>
            <person name="Richter M."/>
            <person name="Ferrer M."/>
            <person name="Sanchez J."/>
        </authorList>
    </citation>
    <scope>NUCLEOTIDE SEQUENCE</scope>
</reference>